<sequence length="290" mass="33313">MLQLLFFTSAFWMILSCHPPLDKEHTHDLLEVIALPKELNECSGMIQLDKNSFVALNDGGNKPILYAFDLTPDHETRKIKIDSVENNDWEDLTKDEDYIYIGDTGNNGGTRQNLMIYKVRKSDMMRQDEVVPEKIKFRYEGQTKFNDSNRHNFDCEAIVSVGDSLFLFTKNRGDLMTDVYGIPKIPGSYLARKLKSFDAQGLITGADYRSDHSKSELVLIGYNEKGHQYHPFLIHFTNFSGTDFFGGLSERITIDQQLQSESVFFNGDHKVYISNEENKNEKGYVYEVSL</sequence>
<reference evidence="1 2" key="1">
    <citation type="submission" date="2020-10" db="EMBL/GenBank/DDBJ databases">
        <title>Connecting structure to function with the recovery of over 1000 high-quality activated sludge metagenome-assembled genomes encoding full-length rRNA genes using long-read sequencing.</title>
        <authorList>
            <person name="Singleton C.M."/>
            <person name="Petriglieri F."/>
            <person name="Kristensen J.M."/>
            <person name="Kirkegaard R.H."/>
            <person name="Michaelsen T.Y."/>
            <person name="Andersen M.H."/>
            <person name="Karst S.M."/>
            <person name="Dueholm M.S."/>
            <person name="Nielsen P.H."/>
            <person name="Albertsen M."/>
        </authorList>
    </citation>
    <scope>NUCLEOTIDE SEQUENCE [LARGE SCALE GENOMIC DNA]</scope>
    <source>
        <strain evidence="1">Ribe_18-Q3-R11-54_MAXAC.273</strain>
    </source>
</reference>
<name>A0A9D7SQR6_9BACT</name>
<evidence type="ECO:0000313" key="1">
    <source>
        <dbReference type="EMBL" id="MBK9981363.1"/>
    </source>
</evidence>
<dbReference type="AlphaFoldDB" id="A0A9D7SQR6"/>
<protein>
    <submittedName>
        <fullName evidence="1">Uncharacterized protein</fullName>
    </submittedName>
</protein>
<organism evidence="1 2">
    <name type="scientific">Candidatus Opimibacter skivensis</name>
    <dbReference type="NCBI Taxonomy" id="2982028"/>
    <lineage>
        <taxon>Bacteria</taxon>
        <taxon>Pseudomonadati</taxon>
        <taxon>Bacteroidota</taxon>
        <taxon>Saprospiria</taxon>
        <taxon>Saprospirales</taxon>
        <taxon>Saprospiraceae</taxon>
        <taxon>Candidatus Opimibacter</taxon>
    </lineage>
</organism>
<evidence type="ECO:0000313" key="2">
    <source>
        <dbReference type="Proteomes" id="UP000808337"/>
    </source>
</evidence>
<gene>
    <name evidence="1" type="ORF">IPP15_02885</name>
</gene>
<comment type="caution">
    <text evidence="1">The sequence shown here is derived from an EMBL/GenBank/DDBJ whole genome shotgun (WGS) entry which is preliminary data.</text>
</comment>
<proteinExistence type="predicted"/>
<accession>A0A9D7SQR6</accession>
<dbReference type="Proteomes" id="UP000808337">
    <property type="component" value="Unassembled WGS sequence"/>
</dbReference>
<dbReference type="EMBL" id="JADKGY010000001">
    <property type="protein sequence ID" value="MBK9981363.1"/>
    <property type="molecule type" value="Genomic_DNA"/>
</dbReference>